<dbReference type="PROSITE" id="PS50176">
    <property type="entry name" value="ARM_REPEAT"/>
    <property type="match status" value="1"/>
</dbReference>
<dbReference type="PANTHER" id="PTHR15599:SF1">
    <property type="entry name" value="RADIAL SPOKE HEAD 14 HOMOLOG"/>
    <property type="match status" value="1"/>
</dbReference>
<dbReference type="InterPro" id="IPR000357">
    <property type="entry name" value="HEAT"/>
</dbReference>
<gene>
    <name evidence="3" type="ORF">TeGR_g5309</name>
</gene>
<evidence type="ECO:0000256" key="1">
    <source>
        <dbReference type="ARBA" id="ARBA00022737"/>
    </source>
</evidence>
<name>A0ABQ6M7V9_9STRA</name>
<accession>A0ABQ6M7V9</accession>
<dbReference type="PANTHER" id="PTHR15599">
    <property type="entry name" value="RTDR1"/>
    <property type="match status" value="1"/>
</dbReference>
<proteinExistence type="predicted"/>
<dbReference type="InterPro" id="IPR016024">
    <property type="entry name" value="ARM-type_fold"/>
</dbReference>
<sequence>MATPQPHEAKGMPILVQEEKVVEAFGALKCPKLIAQISQENNTVLRNNALKVLCEELRNPYSASGVTNVGAVPVLTSLTTKSEDKNTRENASKALAAIAVDSNGRASMIKEDAPGQVLSAISDSSPVVRSNVYEALQSLSCVRAGVSALVAAGYAPALVAKAKSEADDVRHQPLQLLLACIKNDEGLTQALDSEAVSACIGNLEHKSTLVRTAAAGCLGYLAFADSAKIAAIQEDAVPLLGSMLEDSFWKVRAAAAGALMSIIQTDAGKKALVPAGAVPKLIKLLKDPNDLVKINVLKTIACAAVHPDARKEMRESSDCLPVVHQIMDAGDELLSKHAKIAREAVLWQP</sequence>
<dbReference type="Proteomes" id="UP001165060">
    <property type="component" value="Unassembled WGS sequence"/>
</dbReference>
<feature type="repeat" description="ARM" evidence="2">
    <location>
        <begin position="276"/>
        <end position="294"/>
    </location>
</feature>
<dbReference type="InterPro" id="IPR011989">
    <property type="entry name" value="ARM-like"/>
</dbReference>
<reference evidence="3 4" key="1">
    <citation type="journal article" date="2023" name="Commun. Biol.">
        <title>Genome analysis of Parmales, the sister group of diatoms, reveals the evolutionary specialization of diatoms from phago-mixotrophs to photoautotrophs.</title>
        <authorList>
            <person name="Ban H."/>
            <person name="Sato S."/>
            <person name="Yoshikawa S."/>
            <person name="Yamada K."/>
            <person name="Nakamura Y."/>
            <person name="Ichinomiya M."/>
            <person name="Sato N."/>
            <person name="Blanc-Mathieu R."/>
            <person name="Endo H."/>
            <person name="Kuwata A."/>
            <person name="Ogata H."/>
        </authorList>
    </citation>
    <scope>NUCLEOTIDE SEQUENCE [LARGE SCALE GENOMIC DNA]</scope>
</reference>
<evidence type="ECO:0000256" key="2">
    <source>
        <dbReference type="PROSITE-ProRule" id="PRU00259"/>
    </source>
</evidence>
<keyword evidence="4" id="KW-1185">Reference proteome</keyword>
<dbReference type="SMART" id="SM00185">
    <property type="entry name" value="ARM"/>
    <property type="match status" value="4"/>
</dbReference>
<dbReference type="EMBL" id="BRYB01002533">
    <property type="protein sequence ID" value="GMI21266.1"/>
    <property type="molecule type" value="Genomic_DNA"/>
</dbReference>
<dbReference type="InterPro" id="IPR042856">
    <property type="entry name" value="RSP14"/>
</dbReference>
<evidence type="ECO:0008006" key="5">
    <source>
        <dbReference type="Google" id="ProtNLM"/>
    </source>
</evidence>
<evidence type="ECO:0000313" key="3">
    <source>
        <dbReference type="EMBL" id="GMI21266.1"/>
    </source>
</evidence>
<organism evidence="3 4">
    <name type="scientific">Tetraparma gracilis</name>
    <dbReference type="NCBI Taxonomy" id="2962635"/>
    <lineage>
        <taxon>Eukaryota</taxon>
        <taxon>Sar</taxon>
        <taxon>Stramenopiles</taxon>
        <taxon>Ochrophyta</taxon>
        <taxon>Bolidophyceae</taxon>
        <taxon>Parmales</taxon>
        <taxon>Triparmaceae</taxon>
        <taxon>Tetraparma</taxon>
    </lineage>
</organism>
<comment type="caution">
    <text evidence="3">The sequence shown here is derived from an EMBL/GenBank/DDBJ whole genome shotgun (WGS) entry which is preliminary data.</text>
</comment>
<dbReference type="Gene3D" id="1.25.10.10">
    <property type="entry name" value="Leucine-rich Repeat Variant"/>
    <property type="match status" value="2"/>
</dbReference>
<keyword evidence="1" id="KW-0677">Repeat</keyword>
<protein>
    <recommendedName>
        <fullName evidence="5">Radial spoke protein 8</fullName>
    </recommendedName>
</protein>
<evidence type="ECO:0000313" key="4">
    <source>
        <dbReference type="Proteomes" id="UP001165060"/>
    </source>
</evidence>
<dbReference type="Pfam" id="PF02985">
    <property type="entry name" value="HEAT"/>
    <property type="match status" value="1"/>
</dbReference>
<dbReference type="InterPro" id="IPR000225">
    <property type="entry name" value="Armadillo"/>
</dbReference>
<dbReference type="SUPFAM" id="SSF48371">
    <property type="entry name" value="ARM repeat"/>
    <property type="match status" value="1"/>
</dbReference>